<gene>
    <name evidence="1" type="ORF">Gotri_022651</name>
</gene>
<keyword evidence="2" id="KW-1185">Reference proteome</keyword>
<protein>
    <submittedName>
        <fullName evidence="1">Uncharacterized protein</fullName>
    </submittedName>
</protein>
<sequence length="70" mass="8343">MKKVRDTVNSWRELYLMEGKTKKEEEKAVRAMLELRKKNVEFKIVSAELMTSQSERQELKGKIRDLENTL</sequence>
<dbReference type="EMBL" id="JABEZW010000002">
    <property type="protein sequence ID" value="MBA0759831.1"/>
    <property type="molecule type" value="Genomic_DNA"/>
</dbReference>
<name>A0A7J9DGP8_9ROSI</name>
<accession>A0A7J9DGP8</accession>
<organism evidence="1 2">
    <name type="scientific">Gossypium trilobum</name>
    <dbReference type="NCBI Taxonomy" id="34281"/>
    <lineage>
        <taxon>Eukaryota</taxon>
        <taxon>Viridiplantae</taxon>
        <taxon>Streptophyta</taxon>
        <taxon>Embryophyta</taxon>
        <taxon>Tracheophyta</taxon>
        <taxon>Spermatophyta</taxon>
        <taxon>Magnoliopsida</taxon>
        <taxon>eudicotyledons</taxon>
        <taxon>Gunneridae</taxon>
        <taxon>Pentapetalae</taxon>
        <taxon>rosids</taxon>
        <taxon>malvids</taxon>
        <taxon>Malvales</taxon>
        <taxon>Malvaceae</taxon>
        <taxon>Malvoideae</taxon>
        <taxon>Gossypium</taxon>
    </lineage>
</organism>
<dbReference type="AlphaFoldDB" id="A0A7J9DGP8"/>
<proteinExistence type="predicted"/>
<comment type="caution">
    <text evidence="1">The sequence shown here is derived from an EMBL/GenBank/DDBJ whole genome shotgun (WGS) entry which is preliminary data.</text>
</comment>
<evidence type="ECO:0000313" key="2">
    <source>
        <dbReference type="Proteomes" id="UP000593568"/>
    </source>
</evidence>
<dbReference type="Proteomes" id="UP000593568">
    <property type="component" value="Unassembled WGS sequence"/>
</dbReference>
<evidence type="ECO:0000313" key="1">
    <source>
        <dbReference type="EMBL" id="MBA0759831.1"/>
    </source>
</evidence>
<reference evidence="1 2" key="1">
    <citation type="journal article" date="2019" name="Genome Biol. Evol.">
        <title>Insights into the evolution of the New World diploid cottons (Gossypium, subgenus Houzingenia) based on genome sequencing.</title>
        <authorList>
            <person name="Grover C.E."/>
            <person name="Arick M.A. 2nd"/>
            <person name="Thrash A."/>
            <person name="Conover J.L."/>
            <person name="Sanders W.S."/>
            <person name="Peterson D.G."/>
            <person name="Frelichowski J.E."/>
            <person name="Scheffler J.A."/>
            <person name="Scheffler B.E."/>
            <person name="Wendel J.F."/>
        </authorList>
    </citation>
    <scope>NUCLEOTIDE SEQUENCE [LARGE SCALE GENOMIC DNA]</scope>
    <source>
        <strain evidence="1">8</strain>
        <tissue evidence="1">Leaf</tissue>
    </source>
</reference>